<evidence type="ECO:0000259" key="2">
    <source>
        <dbReference type="Pfam" id="PF01408"/>
    </source>
</evidence>
<dbReference type="EMBL" id="LT629688">
    <property type="protein sequence ID" value="SDD80812.1"/>
    <property type="molecule type" value="Genomic_DNA"/>
</dbReference>
<dbReference type="PANTHER" id="PTHR43818:SF11">
    <property type="entry name" value="BCDNA.GH03377"/>
    <property type="match status" value="1"/>
</dbReference>
<dbReference type="InterPro" id="IPR055170">
    <property type="entry name" value="GFO_IDH_MocA-like_dom"/>
</dbReference>
<dbReference type="Pfam" id="PF01408">
    <property type="entry name" value="GFO_IDH_MocA"/>
    <property type="match status" value="1"/>
</dbReference>
<keyword evidence="1" id="KW-0560">Oxidoreductase</keyword>
<sequence length="354" mass="38412">MSTAPAADRPIRIAAVGLDHAHAFGQINGLVQQGAELVGLASDDPEAAVASEVRRRWPDAPWVDDATTLLHDPSIDLVVTAAVPDRRAPIALEALRHGKDVVADKPGCITLDELGDLEQAVAASGRFWSVTFSERFEVRCAVKAGELVRAGRIGKVVQTLGLGPHREGDRAHLAGGAGRPEWFYDHHRTGGILTDIASHQFDQFLWYTGSETAEVVSSTVANYTHPDSPRMQDFGEATLRADGAHGYVRVDWYTPQGLPTWGDGRLVILGTEGYIELRKYVDLEGRPGGDHLFVVDGAGTEYVDCSDVELPYYPALLHDVLNRTETACPQRHTFEVMRLALQAQAAATTTGFAE</sequence>
<evidence type="ECO:0000259" key="3">
    <source>
        <dbReference type="Pfam" id="PF22725"/>
    </source>
</evidence>
<gene>
    <name evidence="4" type="ORF">SAMN04489747_1785</name>
</gene>
<dbReference type="RefSeq" id="WP_231946570.1">
    <property type="nucleotide sequence ID" value="NZ_LT629688.1"/>
</dbReference>
<dbReference type="Pfam" id="PF22725">
    <property type="entry name" value="GFO_IDH_MocA_C3"/>
    <property type="match status" value="1"/>
</dbReference>
<evidence type="ECO:0000256" key="1">
    <source>
        <dbReference type="ARBA" id="ARBA00023002"/>
    </source>
</evidence>
<dbReference type="InterPro" id="IPR036291">
    <property type="entry name" value="NAD(P)-bd_dom_sf"/>
</dbReference>
<dbReference type="AlphaFoldDB" id="A0A1G6XS29"/>
<proteinExistence type="predicted"/>
<protein>
    <submittedName>
        <fullName evidence="4">Predicted dehydrogenase</fullName>
    </submittedName>
</protein>
<evidence type="ECO:0000313" key="5">
    <source>
        <dbReference type="Proteomes" id="UP000198546"/>
    </source>
</evidence>
<keyword evidence="5" id="KW-1185">Reference proteome</keyword>
<dbReference type="Gene3D" id="3.40.50.720">
    <property type="entry name" value="NAD(P)-binding Rossmann-like Domain"/>
    <property type="match status" value="1"/>
</dbReference>
<name>A0A1G6XS29_9ACTN</name>
<dbReference type="InterPro" id="IPR000683">
    <property type="entry name" value="Gfo/Idh/MocA-like_OxRdtase_N"/>
</dbReference>
<dbReference type="SUPFAM" id="SSF55347">
    <property type="entry name" value="Glyceraldehyde-3-phosphate dehydrogenase-like, C-terminal domain"/>
    <property type="match status" value="1"/>
</dbReference>
<dbReference type="GO" id="GO:0000166">
    <property type="term" value="F:nucleotide binding"/>
    <property type="evidence" value="ECO:0007669"/>
    <property type="project" value="InterPro"/>
</dbReference>
<dbReference type="PANTHER" id="PTHR43818">
    <property type="entry name" value="BCDNA.GH03377"/>
    <property type="match status" value="1"/>
</dbReference>
<reference evidence="4 5" key="1">
    <citation type="submission" date="2016-10" db="EMBL/GenBank/DDBJ databases">
        <authorList>
            <person name="de Groot N.N."/>
        </authorList>
    </citation>
    <scope>NUCLEOTIDE SEQUENCE [LARGE SCALE GENOMIC DNA]</scope>
    <source>
        <strain evidence="4 5">MON 2.2</strain>
    </source>
</reference>
<evidence type="ECO:0000313" key="4">
    <source>
        <dbReference type="EMBL" id="SDD80812.1"/>
    </source>
</evidence>
<dbReference type="GO" id="GO:0016491">
    <property type="term" value="F:oxidoreductase activity"/>
    <property type="evidence" value="ECO:0007669"/>
    <property type="project" value="UniProtKB-KW"/>
</dbReference>
<organism evidence="4 5">
    <name type="scientific">Auraticoccus monumenti</name>
    <dbReference type="NCBI Taxonomy" id="675864"/>
    <lineage>
        <taxon>Bacteria</taxon>
        <taxon>Bacillati</taxon>
        <taxon>Actinomycetota</taxon>
        <taxon>Actinomycetes</taxon>
        <taxon>Propionibacteriales</taxon>
        <taxon>Propionibacteriaceae</taxon>
        <taxon>Auraticoccus</taxon>
    </lineage>
</organism>
<feature type="domain" description="GFO/IDH/MocA-like oxidoreductase" evidence="3">
    <location>
        <begin position="143"/>
        <end position="276"/>
    </location>
</feature>
<dbReference type="STRING" id="675864.SAMN04489747_1785"/>
<dbReference type="Proteomes" id="UP000198546">
    <property type="component" value="Chromosome i"/>
</dbReference>
<dbReference type="InterPro" id="IPR050463">
    <property type="entry name" value="Gfo/Idh/MocA_oxidrdct_glycsds"/>
</dbReference>
<dbReference type="Gene3D" id="3.30.360.10">
    <property type="entry name" value="Dihydrodipicolinate Reductase, domain 2"/>
    <property type="match status" value="1"/>
</dbReference>
<accession>A0A1G6XS29</accession>
<feature type="domain" description="Gfo/Idh/MocA-like oxidoreductase N-terminal" evidence="2">
    <location>
        <begin position="31"/>
        <end position="131"/>
    </location>
</feature>
<dbReference type="SUPFAM" id="SSF51735">
    <property type="entry name" value="NAD(P)-binding Rossmann-fold domains"/>
    <property type="match status" value="1"/>
</dbReference>